<dbReference type="AlphaFoldDB" id="A0A4Y2S9L2"/>
<evidence type="ECO:0000313" key="2">
    <source>
        <dbReference type="Proteomes" id="UP000499080"/>
    </source>
</evidence>
<protein>
    <submittedName>
        <fullName evidence="1">Uncharacterized protein</fullName>
    </submittedName>
</protein>
<organism evidence="1 2">
    <name type="scientific">Araneus ventricosus</name>
    <name type="common">Orbweaver spider</name>
    <name type="synonym">Epeira ventricosa</name>
    <dbReference type="NCBI Taxonomy" id="182803"/>
    <lineage>
        <taxon>Eukaryota</taxon>
        <taxon>Metazoa</taxon>
        <taxon>Ecdysozoa</taxon>
        <taxon>Arthropoda</taxon>
        <taxon>Chelicerata</taxon>
        <taxon>Arachnida</taxon>
        <taxon>Araneae</taxon>
        <taxon>Araneomorphae</taxon>
        <taxon>Entelegynae</taxon>
        <taxon>Araneoidea</taxon>
        <taxon>Araneidae</taxon>
        <taxon>Araneus</taxon>
    </lineage>
</organism>
<dbReference type="EMBL" id="BGPR01020172">
    <property type="protein sequence ID" value="GBN83989.1"/>
    <property type="molecule type" value="Genomic_DNA"/>
</dbReference>
<gene>
    <name evidence="1" type="ORF">AVEN_2320_1</name>
</gene>
<dbReference type="Proteomes" id="UP000499080">
    <property type="component" value="Unassembled WGS sequence"/>
</dbReference>
<evidence type="ECO:0000313" key="1">
    <source>
        <dbReference type="EMBL" id="GBN83989.1"/>
    </source>
</evidence>
<reference evidence="1 2" key="1">
    <citation type="journal article" date="2019" name="Sci. Rep.">
        <title>Orb-weaving spider Araneus ventricosus genome elucidates the spidroin gene catalogue.</title>
        <authorList>
            <person name="Kono N."/>
            <person name="Nakamura H."/>
            <person name="Ohtoshi R."/>
            <person name="Moran D.A.P."/>
            <person name="Shinohara A."/>
            <person name="Yoshida Y."/>
            <person name="Fujiwara M."/>
            <person name="Mori M."/>
            <person name="Tomita M."/>
            <person name="Arakawa K."/>
        </authorList>
    </citation>
    <scope>NUCLEOTIDE SEQUENCE [LARGE SCALE GENOMIC DNA]</scope>
</reference>
<name>A0A4Y2S9L2_ARAVE</name>
<accession>A0A4Y2S9L2</accession>
<sequence length="135" mass="15773">MLSIVPHRSKNALDCSSSFQKCPHLFLIVPKMPSFVPHRSKNALNCRGHEITICGKRTSKLIHQSLHRKLLKTKGHDPLYLLKRQLREKCCLQMIYFAIVLLRVNWPKNERQFHVIDKRPSVVALLDSRLMVKRP</sequence>
<keyword evidence="2" id="KW-1185">Reference proteome</keyword>
<comment type="caution">
    <text evidence="1">The sequence shown here is derived from an EMBL/GenBank/DDBJ whole genome shotgun (WGS) entry which is preliminary data.</text>
</comment>
<proteinExistence type="predicted"/>